<keyword evidence="1" id="KW-0175">Coiled coil</keyword>
<evidence type="ECO:0000256" key="2">
    <source>
        <dbReference type="SAM" id="Phobius"/>
    </source>
</evidence>
<evidence type="ECO:0000313" key="3">
    <source>
        <dbReference type="EMBL" id="KAG2485157.1"/>
    </source>
</evidence>
<evidence type="ECO:0000313" key="4">
    <source>
        <dbReference type="Proteomes" id="UP000612055"/>
    </source>
</evidence>
<evidence type="ECO:0000256" key="1">
    <source>
        <dbReference type="SAM" id="Coils"/>
    </source>
</evidence>
<dbReference type="Proteomes" id="UP000612055">
    <property type="component" value="Unassembled WGS sequence"/>
</dbReference>
<dbReference type="OrthoDB" id="198474at2759"/>
<comment type="caution">
    <text evidence="3">The sequence shown here is derived from an EMBL/GenBank/DDBJ whole genome shotgun (WGS) entry which is preliminary data.</text>
</comment>
<keyword evidence="2" id="KW-0812">Transmembrane</keyword>
<keyword evidence="4" id="KW-1185">Reference proteome</keyword>
<feature type="transmembrane region" description="Helical" evidence="2">
    <location>
        <begin position="270"/>
        <end position="292"/>
    </location>
</feature>
<dbReference type="PANTHER" id="PTHR36383">
    <property type="entry name" value="OS09G0529350 PROTEIN"/>
    <property type="match status" value="1"/>
</dbReference>
<reference evidence="3" key="1">
    <citation type="journal article" date="2020" name="bioRxiv">
        <title>Comparative genomics of Chlamydomonas.</title>
        <authorList>
            <person name="Craig R.J."/>
            <person name="Hasan A.R."/>
            <person name="Ness R.W."/>
            <person name="Keightley P.D."/>
        </authorList>
    </citation>
    <scope>NUCLEOTIDE SEQUENCE</scope>
    <source>
        <strain evidence="3">CCAP 11/70</strain>
    </source>
</reference>
<dbReference type="PANTHER" id="PTHR36383:SF1">
    <property type="entry name" value="PROTEIN, PUTATIVE-RELATED"/>
    <property type="match status" value="1"/>
</dbReference>
<feature type="coiled-coil region" evidence="1">
    <location>
        <begin position="73"/>
        <end position="148"/>
    </location>
</feature>
<feature type="transmembrane region" description="Helical" evidence="2">
    <location>
        <begin position="200"/>
        <end position="220"/>
    </location>
</feature>
<name>A0A836BQL6_9CHLO</name>
<keyword evidence="2" id="KW-1133">Transmembrane helix</keyword>
<feature type="transmembrane region" description="Helical" evidence="2">
    <location>
        <begin position="232"/>
        <end position="250"/>
    </location>
</feature>
<sequence>MQSRCLQLGGRQARVAGSRYGAKACTLPVARRAVVLRVTEKDAELAALENVDQGLASIAKQILETDPEARESLRRYEAAVVRLEKAKAASEELERMFAEAQRGAIEADAQDEAARRQKAEEVLADAEVAAAERRVLAAEMVLAQAQAEREAVARALRDGPERIESLKAAAVATAAGLAAELPLVALAAGGDGAGSPLSSALSLAAAAGAAFLFGATYRYAVRDDSSNTHLRGGVVAAFALVRVAGAGDALQAAAAQAGNNPLGLDVVGPAALYGAEGLLMFGFASVALEIAFSQGWVKRFGQVSPS</sequence>
<protein>
    <submittedName>
        <fullName evidence="3">Uncharacterized protein</fullName>
    </submittedName>
</protein>
<accession>A0A836BQL6</accession>
<keyword evidence="2" id="KW-0472">Membrane</keyword>
<dbReference type="EMBL" id="JAEHOE010000134">
    <property type="protein sequence ID" value="KAG2485157.1"/>
    <property type="molecule type" value="Genomic_DNA"/>
</dbReference>
<dbReference type="AlphaFoldDB" id="A0A836BQL6"/>
<organism evidence="3 4">
    <name type="scientific">Edaphochlamys debaryana</name>
    <dbReference type="NCBI Taxonomy" id="47281"/>
    <lineage>
        <taxon>Eukaryota</taxon>
        <taxon>Viridiplantae</taxon>
        <taxon>Chlorophyta</taxon>
        <taxon>core chlorophytes</taxon>
        <taxon>Chlorophyceae</taxon>
        <taxon>CS clade</taxon>
        <taxon>Chlamydomonadales</taxon>
        <taxon>Chlamydomonadales incertae sedis</taxon>
        <taxon>Edaphochlamys</taxon>
    </lineage>
</organism>
<proteinExistence type="predicted"/>
<gene>
    <name evidence="3" type="ORF">HYH03_016047</name>
</gene>